<dbReference type="InterPro" id="IPR000026">
    <property type="entry name" value="N1-like"/>
</dbReference>
<proteinExistence type="predicted"/>
<dbReference type="RefSeq" id="WP_281461871.1">
    <property type="nucleotide sequence ID" value="NZ_JASBAN010000001.1"/>
</dbReference>
<keyword evidence="1" id="KW-0540">Nuclease</keyword>
<comment type="caution">
    <text evidence="4">The sequence shown here is derived from an EMBL/GenBank/DDBJ whole genome shotgun (WGS) entry which is preliminary data.</text>
</comment>
<accession>A0ABT6Q5M8</accession>
<feature type="region of interest" description="Disordered" evidence="3">
    <location>
        <begin position="258"/>
        <end position="292"/>
    </location>
</feature>
<reference evidence="4" key="1">
    <citation type="submission" date="2023-05" db="EMBL/GenBank/DDBJ databases">
        <title>Whole genome sequence of Commensalibacter sp.</title>
        <authorList>
            <person name="Charoenyingcharoen P."/>
            <person name="Yukphan P."/>
        </authorList>
    </citation>
    <scope>NUCLEOTIDE SEQUENCE</scope>
    <source>
        <strain evidence="4">TBRC 10068</strain>
    </source>
</reference>
<dbReference type="SUPFAM" id="SSF53933">
    <property type="entry name" value="Microbial ribonucleases"/>
    <property type="match status" value="1"/>
</dbReference>
<evidence type="ECO:0000313" key="4">
    <source>
        <dbReference type="EMBL" id="MDI2112205.1"/>
    </source>
</evidence>
<keyword evidence="5" id="KW-1185">Reference proteome</keyword>
<keyword evidence="2" id="KW-0378">Hydrolase</keyword>
<dbReference type="EMBL" id="JASBAN010000001">
    <property type="protein sequence ID" value="MDI2112205.1"/>
    <property type="molecule type" value="Genomic_DNA"/>
</dbReference>
<feature type="compositionally biased region" description="Polar residues" evidence="3">
    <location>
        <begin position="217"/>
        <end position="231"/>
    </location>
</feature>
<feature type="compositionally biased region" description="Polar residues" evidence="3">
    <location>
        <begin position="169"/>
        <end position="180"/>
    </location>
</feature>
<evidence type="ECO:0000256" key="2">
    <source>
        <dbReference type="ARBA" id="ARBA00022801"/>
    </source>
</evidence>
<evidence type="ECO:0000256" key="3">
    <source>
        <dbReference type="SAM" id="MobiDB-lite"/>
    </source>
</evidence>
<feature type="region of interest" description="Disordered" evidence="3">
    <location>
        <begin position="161"/>
        <end position="243"/>
    </location>
</feature>
<dbReference type="Gene3D" id="3.10.450.30">
    <property type="entry name" value="Microbial ribonucleases"/>
    <property type="match status" value="1"/>
</dbReference>
<dbReference type="Proteomes" id="UP001431775">
    <property type="component" value="Unassembled WGS sequence"/>
</dbReference>
<evidence type="ECO:0000256" key="1">
    <source>
        <dbReference type="ARBA" id="ARBA00022722"/>
    </source>
</evidence>
<dbReference type="Pfam" id="PF00545">
    <property type="entry name" value="Ribonuclease"/>
    <property type="match status" value="1"/>
</dbReference>
<evidence type="ECO:0000313" key="5">
    <source>
        <dbReference type="Proteomes" id="UP001431775"/>
    </source>
</evidence>
<organism evidence="4 5">
    <name type="scientific">Commensalibacter nepenthis</name>
    <dbReference type="NCBI Taxonomy" id="3043872"/>
    <lineage>
        <taxon>Bacteria</taxon>
        <taxon>Pseudomonadati</taxon>
        <taxon>Pseudomonadota</taxon>
        <taxon>Alphaproteobacteria</taxon>
        <taxon>Acetobacterales</taxon>
        <taxon>Acetobacteraceae</taxon>
    </lineage>
</organism>
<name>A0ABT6Q5M8_9PROT</name>
<sequence>MAGVTGGNVGAATGSAIAGDIVTASTVNTIKDWAIAQSNGNPDTARLLTNAIENVIAGAIGAGAGGAINGGSGALNGLGISSDLQQYNQSASEREEEFRPEDRDENGRLIDPLQEAIWKVSYNNSERELRGLCKDCSALTSINPTITEEMVNTSREELEAAQKLEQSGRPVNSSNIQKVKNGQIDDIDPVADPARGNPSDYDDLPDLPTRPVETTRPKPTQPTETEWNNFDNPKAPTDPSQNTVEIPQKAKDTLNRVDEKGSPFAGYKGGRTYNNNPKPGEQKLPEQDANGNTISYKEWDTDLYVKGNRNADRVVTGSDGSAYYTNTHYRTFQKIR</sequence>
<gene>
    <name evidence="4" type="ORF">QJV33_02700</name>
</gene>
<dbReference type="InterPro" id="IPR016191">
    <property type="entry name" value="Ribonuclease/ribotoxin"/>
</dbReference>
<protein>
    <submittedName>
        <fullName evidence="4">Ribonuclease domain-containing protein</fullName>
    </submittedName>
</protein>